<keyword evidence="1" id="KW-1133">Transmembrane helix</keyword>
<gene>
    <name evidence="2" type="ORF">C3430_08635</name>
</gene>
<sequence>MLAAFESARWAYWSVIVSASAAFISLITVVVAFFALRTWRDEAIETAKREWKRSIINLIMRLTSSFGTVTEQRADLYFEFHKKDLHIRIDASVACWSSLLVALEQKPRLRRKILKKYAKPYMELIEMFDKYENGETTRDEILVKVQELYVFPPELNDYF</sequence>
<dbReference type="AlphaFoldDB" id="A0A2S4S080"/>
<reference evidence="2 3" key="1">
    <citation type="submission" date="2018-01" db="EMBL/GenBank/DDBJ databases">
        <title>Complete genome sequences of 14 Citrobacter spp. isolated from plant in Canada.</title>
        <authorList>
            <person name="Bhandare S.G."/>
            <person name="Colavecchio A."/>
            <person name="Jeukens J."/>
            <person name="Emond-Rheault J.-G."/>
            <person name="Freschi L."/>
            <person name="Hamel J."/>
            <person name="Kukavica-Ibrulj I."/>
            <person name="Levesque R."/>
            <person name="Goodridge L."/>
        </authorList>
    </citation>
    <scope>NUCLEOTIDE SEQUENCE [LARGE SCALE GENOMIC DNA]</scope>
    <source>
        <strain evidence="2 3">S1285</strain>
    </source>
</reference>
<evidence type="ECO:0000256" key="1">
    <source>
        <dbReference type="SAM" id="Phobius"/>
    </source>
</evidence>
<evidence type="ECO:0008006" key="4">
    <source>
        <dbReference type="Google" id="ProtNLM"/>
    </source>
</evidence>
<protein>
    <recommendedName>
        <fullName evidence="4">DUF4760 domain-containing protein</fullName>
    </recommendedName>
</protein>
<evidence type="ECO:0000313" key="2">
    <source>
        <dbReference type="EMBL" id="POU66837.1"/>
    </source>
</evidence>
<dbReference type="EMBL" id="PQLX01000002">
    <property type="protein sequence ID" value="POU66837.1"/>
    <property type="molecule type" value="Genomic_DNA"/>
</dbReference>
<keyword evidence="1" id="KW-0812">Transmembrane</keyword>
<keyword evidence="1" id="KW-0472">Membrane</keyword>
<feature type="transmembrane region" description="Helical" evidence="1">
    <location>
        <begin position="12"/>
        <end position="36"/>
    </location>
</feature>
<evidence type="ECO:0000313" key="3">
    <source>
        <dbReference type="Proteomes" id="UP000237003"/>
    </source>
</evidence>
<accession>A0A2S4S080</accession>
<comment type="caution">
    <text evidence="2">The sequence shown here is derived from an EMBL/GenBank/DDBJ whole genome shotgun (WGS) entry which is preliminary data.</text>
</comment>
<name>A0A2S4S080_CITAM</name>
<organism evidence="2 3">
    <name type="scientific">Citrobacter amalonaticus</name>
    <dbReference type="NCBI Taxonomy" id="35703"/>
    <lineage>
        <taxon>Bacteria</taxon>
        <taxon>Pseudomonadati</taxon>
        <taxon>Pseudomonadota</taxon>
        <taxon>Gammaproteobacteria</taxon>
        <taxon>Enterobacterales</taxon>
        <taxon>Enterobacteriaceae</taxon>
        <taxon>Citrobacter</taxon>
    </lineage>
</organism>
<proteinExistence type="predicted"/>
<dbReference type="Proteomes" id="UP000237003">
    <property type="component" value="Unassembled WGS sequence"/>
</dbReference>